<evidence type="ECO:0000256" key="3">
    <source>
        <dbReference type="ARBA" id="ARBA00023082"/>
    </source>
</evidence>
<dbReference type="Gene3D" id="1.10.1740.10">
    <property type="match status" value="1"/>
</dbReference>
<dbReference type="NCBIfam" id="TIGR02937">
    <property type="entry name" value="sigma70-ECF"/>
    <property type="match status" value="1"/>
</dbReference>
<comment type="similarity">
    <text evidence="1">Belongs to the sigma-70 factor family. ECF subfamily.</text>
</comment>
<dbReference type="PANTHER" id="PTHR43133:SF46">
    <property type="entry name" value="RNA POLYMERASE SIGMA-70 FACTOR ECF SUBFAMILY"/>
    <property type="match status" value="1"/>
</dbReference>
<keyword evidence="2" id="KW-0805">Transcription regulation</keyword>
<keyword evidence="4" id="KW-0804">Transcription</keyword>
<dbReference type="GO" id="GO:0003677">
    <property type="term" value="F:DNA binding"/>
    <property type="evidence" value="ECO:0007669"/>
    <property type="project" value="InterPro"/>
</dbReference>
<dbReference type="SUPFAM" id="SSF88946">
    <property type="entry name" value="Sigma2 domain of RNA polymerase sigma factors"/>
    <property type="match status" value="1"/>
</dbReference>
<evidence type="ECO:0000256" key="4">
    <source>
        <dbReference type="ARBA" id="ARBA00023163"/>
    </source>
</evidence>
<dbReference type="GO" id="GO:0016987">
    <property type="term" value="F:sigma factor activity"/>
    <property type="evidence" value="ECO:0007669"/>
    <property type="project" value="UniProtKB-KW"/>
</dbReference>
<dbReference type="InterPro" id="IPR013324">
    <property type="entry name" value="RNA_pol_sigma_r3/r4-like"/>
</dbReference>
<name>A0A3P1XR27_TANFO</name>
<organism evidence="6 7">
    <name type="scientific">Tannerella forsythia</name>
    <name type="common">Bacteroides forsythus</name>
    <dbReference type="NCBI Taxonomy" id="28112"/>
    <lineage>
        <taxon>Bacteria</taxon>
        <taxon>Pseudomonadati</taxon>
        <taxon>Bacteroidota</taxon>
        <taxon>Bacteroidia</taxon>
        <taxon>Bacteroidales</taxon>
        <taxon>Tannerellaceae</taxon>
        <taxon>Tannerella</taxon>
    </lineage>
</organism>
<dbReference type="InterPro" id="IPR039425">
    <property type="entry name" value="RNA_pol_sigma-70-like"/>
</dbReference>
<evidence type="ECO:0000313" key="6">
    <source>
        <dbReference type="EMBL" id="RRD61219.1"/>
    </source>
</evidence>
<dbReference type="OrthoDB" id="1121921at2"/>
<dbReference type="Pfam" id="PF08281">
    <property type="entry name" value="Sigma70_r4_2"/>
    <property type="match status" value="1"/>
</dbReference>
<dbReference type="InterPro" id="IPR013325">
    <property type="entry name" value="RNA_pol_sigma_r2"/>
</dbReference>
<dbReference type="PANTHER" id="PTHR43133">
    <property type="entry name" value="RNA POLYMERASE ECF-TYPE SIGMA FACTO"/>
    <property type="match status" value="1"/>
</dbReference>
<protein>
    <submittedName>
        <fullName evidence="6">Sigma-70 family RNA polymerase sigma factor</fullName>
    </submittedName>
</protein>
<feature type="domain" description="RNA polymerase sigma factor 70 region 4 type 2" evidence="5">
    <location>
        <begin position="129"/>
        <end position="177"/>
    </location>
</feature>
<dbReference type="EMBL" id="RQYS01000023">
    <property type="protein sequence ID" value="RRD61219.1"/>
    <property type="molecule type" value="Genomic_DNA"/>
</dbReference>
<keyword evidence="3" id="KW-0731">Sigma factor</keyword>
<comment type="caution">
    <text evidence="6">The sequence shown here is derived from an EMBL/GenBank/DDBJ whole genome shotgun (WGS) entry which is preliminary data.</text>
</comment>
<dbReference type="SUPFAM" id="SSF88659">
    <property type="entry name" value="Sigma3 and sigma4 domains of RNA polymerase sigma factors"/>
    <property type="match status" value="1"/>
</dbReference>
<sequence length="206" mass="24499">MKEKDTLAGKFWQKWVEGRDDYEAFSHLYNLYINDLLSYGISLGFSEETCRDAAHDVFFKVFTEKKRLSAVKKPTAYLFRSFRNHLLNIQKRQHRFAPDFTFETYPFTTEITILDNLIDQEEAQRLKNIIKELLEELTPRQREAIYLRYMQEMEYEDIAALLNMNANSARRLVSRGIDNLRNKAINGDQLSFDVWLLWLLFASSKF</sequence>
<dbReference type="AlphaFoldDB" id="A0A3P1XR27"/>
<dbReference type="RefSeq" id="WP_124751432.1">
    <property type="nucleotide sequence ID" value="NZ_RQYS01000023.1"/>
</dbReference>
<dbReference type="InterPro" id="IPR013249">
    <property type="entry name" value="RNA_pol_sigma70_r4_t2"/>
</dbReference>
<dbReference type="InterPro" id="IPR036388">
    <property type="entry name" value="WH-like_DNA-bd_sf"/>
</dbReference>
<dbReference type="InterPro" id="IPR014284">
    <property type="entry name" value="RNA_pol_sigma-70_dom"/>
</dbReference>
<dbReference type="GO" id="GO:0006352">
    <property type="term" value="P:DNA-templated transcription initiation"/>
    <property type="evidence" value="ECO:0007669"/>
    <property type="project" value="InterPro"/>
</dbReference>
<dbReference type="Proteomes" id="UP000278609">
    <property type="component" value="Unassembled WGS sequence"/>
</dbReference>
<evidence type="ECO:0000313" key="7">
    <source>
        <dbReference type="Proteomes" id="UP000278609"/>
    </source>
</evidence>
<accession>A0A3P1XR27</accession>
<dbReference type="Gene3D" id="1.10.10.10">
    <property type="entry name" value="Winged helix-like DNA-binding domain superfamily/Winged helix DNA-binding domain"/>
    <property type="match status" value="1"/>
</dbReference>
<evidence type="ECO:0000259" key="5">
    <source>
        <dbReference type="Pfam" id="PF08281"/>
    </source>
</evidence>
<reference evidence="6 7" key="1">
    <citation type="submission" date="2018-11" db="EMBL/GenBank/DDBJ databases">
        <title>Genomes From Bacteria Associated with the Canine Oral Cavity: a Test Case for Automated Genome-Based Taxonomic Assignment.</title>
        <authorList>
            <person name="Coil D.A."/>
            <person name="Jospin G."/>
            <person name="Darling A.E."/>
            <person name="Wallis C."/>
            <person name="Davis I.J."/>
            <person name="Harris S."/>
            <person name="Eisen J.A."/>
            <person name="Holcombe L.J."/>
            <person name="O'Flynn C."/>
        </authorList>
    </citation>
    <scope>NUCLEOTIDE SEQUENCE [LARGE SCALE GENOMIC DNA]</scope>
    <source>
        <strain evidence="6 7">OH2617_COT-023</strain>
    </source>
</reference>
<evidence type="ECO:0000256" key="1">
    <source>
        <dbReference type="ARBA" id="ARBA00010641"/>
    </source>
</evidence>
<proteinExistence type="inferred from homology"/>
<dbReference type="CDD" id="cd06171">
    <property type="entry name" value="Sigma70_r4"/>
    <property type="match status" value="1"/>
</dbReference>
<gene>
    <name evidence="6" type="ORF">EII40_06310</name>
</gene>
<evidence type="ECO:0000256" key="2">
    <source>
        <dbReference type="ARBA" id="ARBA00023015"/>
    </source>
</evidence>